<proteinExistence type="predicted"/>
<protein>
    <submittedName>
        <fullName evidence="2">Uncharacterized protein</fullName>
    </submittedName>
</protein>
<keyword evidence="1" id="KW-0472">Membrane</keyword>
<dbReference type="Proteomes" id="UP001358586">
    <property type="component" value="Chromosome 9"/>
</dbReference>
<keyword evidence="1" id="KW-1133">Transmembrane helix</keyword>
<dbReference type="PANTHER" id="PTHR33116:SF75">
    <property type="entry name" value="RIBONUCLEASE H PROTEIN"/>
    <property type="match status" value="1"/>
</dbReference>
<dbReference type="PANTHER" id="PTHR33116">
    <property type="entry name" value="REVERSE TRANSCRIPTASE ZINC-BINDING DOMAIN-CONTAINING PROTEIN-RELATED-RELATED"/>
    <property type="match status" value="1"/>
</dbReference>
<keyword evidence="1" id="KW-0812">Transmembrane</keyword>
<accession>A0ABR0NMZ7</accession>
<name>A0ABR0NMZ7_GOSAR</name>
<keyword evidence="3" id="KW-1185">Reference proteome</keyword>
<sequence>MVLSLKIGNRNIKDPKEMKEGLINYFKNYFGCSIRRWKMGVDLKFKLISEESARKLEAHFSMEEIKEAVWSCDKSKVLEPDGFKLCFYRKCWEIVKHDLLGLMSDFFTFGKLEKSINSSFIILIPKVENPTKISEFRPICLVSSLYKIVSKVLSRRLKEVVGEVVSETQCTFIKVVTNVKYILRVFEIFSGQSINFNKSCLVGFEVEEELLFRMATICKCKIGNLPFNYLGVPLGANPKRLSTWEPIIDRVRKKLSRWKCRSLSWAGRVVLINVVLSLLPIYFMSLFHASVTIIKRIDKIKRNFLWGNTDGKRKIERIRWDIVCKPKVKGGVGVANLGVKNKALLAKWSWRFANEKEAL</sequence>
<evidence type="ECO:0000313" key="3">
    <source>
        <dbReference type="Proteomes" id="UP001358586"/>
    </source>
</evidence>
<evidence type="ECO:0000313" key="2">
    <source>
        <dbReference type="EMBL" id="KAK5802316.1"/>
    </source>
</evidence>
<evidence type="ECO:0000256" key="1">
    <source>
        <dbReference type="SAM" id="Phobius"/>
    </source>
</evidence>
<dbReference type="EMBL" id="JARKNE010000009">
    <property type="protein sequence ID" value="KAK5802316.1"/>
    <property type="molecule type" value="Genomic_DNA"/>
</dbReference>
<reference evidence="2 3" key="1">
    <citation type="submission" date="2023-03" db="EMBL/GenBank/DDBJ databases">
        <title>WGS of Gossypium arboreum.</title>
        <authorList>
            <person name="Yu D."/>
        </authorList>
    </citation>
    <scope>NUCLEOTIDE SEQUENCE [LARGE SCALE GENOMIC DNA]</scope>
    <source>
        <tissue evidence="2">Leaf</tissue>
    </source>
</reference>
<gene>
    <name evidence="2" type="ORF">PVK06_029904</name>
</gene>
<organism evidence="2 3">
    <name type="scientific">Gossypium arboreum</name>
    <name type="common">Tree cotton</name>
    <name type="synonym">Gossypium nanking</name>
    <dbReference type="NCBI Taxonomy" id="29729"/>
    <lineage>
        <taxon>Eukaryota</taxon>
        <taxon>Viridiplantae</taxon>
        <taxon>Streptophyta</taxon>
        <taxon>Embryophyta</taxon>
        <taxon>Tracheophyta</taxon>
        <taxon>Spermatophyta</taxon>
        <taxon>Magnoliopsida</taxon>
        <taxon>eudicotyledons</taxon>
        <taxon>Gunneridae</taxon>
        <taxon>Pentapetalae</taxon>
        <taxon>rosids</taxon>
        <taxon>malvids</taxon>
        <taxon>Malvales</taxon>
        <taxon>Malvaceae</taxon>
        <taxon>Malvoideae</taxon>
        <taxon>Gossypium</taxon>
    </lineage>
</organism>
<feature type="transmembrane region" description="Helical" evidence="1">
    <location>
        <begin position="270"/>
        <end position="294"/>
    </location>
</feature>
<comment type="caution">
    <text evidence="2">The sequence shown here is derived from an EMBL/GenBank/DDBJ whole genome shotgun (WGS) entry which is preliminary data.</text>
</comment>